<feature type="region of interest" description="Disordered" evidence="1">
    <location>
        <begin position="195"/>
        <end position="217"/>
    </location>
</feature>
<evidence type="ECO:0000313" key="4">
    <source>
        <dbReference type="Proteomes" id="UP000238801"/>
    </source>
</evidence>
<dbReference type="AlphaFoldDB" id="A0A2T0X289"/>
<organism evidence="3 4">
    <name type="scientific">Hasllibacter halocynthiae</name>
    <dbReference type="NCBI Taxonomy" id="595589"/>
    <lineage>
        <taxon>Bacteria</taxon>
        <taxon>Pseudomonadati</taxon>
        <taxon>Pseudomonadota</taxon>
        <taxon>Alphaproteobacteria</taxon>
        <taxon>Rhodobacterales</taxon>
        <taxon>Roseobacteraceae</taxon>
        <taxon>Hasllibacter</taxon>
    </lineage>
</organism>
<dbReference type="PANTHER" id="PTHR34215">
    <property type="entry name" value="BLL0784 PROTEIN"/>
    <property type="match status" value="1"/>
</dbReference>
<evidence type="ECO:0000256" key="1">
    <source>
        <dbReference type="SAM" id="MobiDB-lite"/>
    </source>
</evidence>
<dbReference type="Gene3D" id="3.30.1330.30">
    <property type="match status" value="1"/>
</dbReference>
<protein>
    <recommendedName>
        <fullName evidence="2">YlxR domain-containing protein</fullName>
    </recommendedName>
</protein>
<evidence type="ECO:0000259" key="2">
    <source>
        <dbReference type="Pfam" id="PF04296"/>
    </source>
</evidence>
<feature type="domain" description="YlxR" evidence="2">
    <location>
        <begin position="15"/>
        <end position="83"/>
    </location>
</feature>
<proteinExistence type="predicted"/>
<dbReference type="InterPro" id="IPR037465">
    <property type="entry name" value="YlxR"/>
</dbReference>
<dbReference type="SUPFAM" id="SSF55315">
    <property type="entry name" value="L30e-like"/>
    <property type="match status" value="1"/>
</dbReference>
<dbReference type="InterPro" id="IPR007393">
    <property type="entry name" value="YlxR_dom"/>
</dbReference>
<feature type="region of interest" description="Disordered" evidence="1">
    <location>
        <begin position="1"/>
        <end position="20"/>
    </location>
</feature>
<comment type="caution">
    <text evidence="3">The sequence shown here is derived from an EMBL/GenBank/DDBJ whole genome shotgun (WGS) entry which is preliminary data.</text>
</comment>
<dbReference type="Pfam" id="PF04296">
    <property type="entry name" value="YlxR"/>
    <property type="match status" value="1"/>
</dbReference>
<reference evidence="3 4" key="1">
    <citation type="submission" date="2018-03" db="EMBL/GenBank/DDBJ databases">
        <title>Genomic Encyclopedia of Archaeal and Bacterial Type Strains, Phase II (KMG-II): from individual species to whole genera.</title>
        <authorList>
            <person name="Goeker M."/>
        </authorList>
    </citation>
    <scope>NUCLEOTIDE SEQUENCE [LARGE SCALE GENOMIC DNA]</scope>
    <source>
        <strain evidence="3 4">DSM 29318</strain>
    </source>
</reference>
<feature type="compositionally biased region" description="Basic and acidic residues" evidence="1">
    <location>
        <begin position="1"/>
        <end position="15"/>
    </location>
</feature>
<dbReference type="RefSeq" id="WP_106160662.1">
    <property type="nucleotide sequence ID" value="NZ_PVTT01000002.1"/>
</dbReference>
<dbReference type="PANTHER" id="PTHR34215:SF1">
    <property type="entry name" value="YLXR DOMAIN-CONTAINING PROTEIN"/>
    <property type="match status" value="1"/>
</dbReference>
<dbReference type="SUPFAM" id="SSF64376">
    <property type="entry name" value="YlxR-like"/>
    <property type="match status" value="1"/>
</dbReference>
<dbReference type="NCBIfam" id="NF006622">
    <property type="entry name" value="PRK09190.1"/>
    <property type="match status" value="1"/>
</dbReference>
<accession>A0A2T0X289</accession>
<dbReference type="Gene3D" id="3.30.1230.10">
    <property type="entry name" value="YlxR-like"/>
    <property type="match status" value="1"/>
</dbReference>
<evidence type="ECO:0000313" key="3">
    <source>
        <dbReference type="EMBL" id="PRY93027.1"/>
    </source>
</evidence>
<dbReference type="Proteomes" id="UP000238801">
    <property type="component" value="Unassembled WGS sequence"/>
</dbReference>
<feature type="compositionally biased region" description="Basic and acidic residues" evidence="1">
    <location>
        <begin position="207"/>
        <end position="217"/>
    </location>
</feature>
<dbReference type="InterPro" id="IPR029064">
    <property type="entry name" value="Ribosomal_eL30-like_sf"/>
</dbReference>
<gene>
    <name evidence="3" type="ORF">BCF33_1892</name>
</gene>
<dbReference type="EMBL" id="PVTT01000002">
    <property type="protein sequence ID" value="PRY93027.1"/>
    <property type="molecule type" value="Genomic_DNA"/>
</dbReference>
<name>A0A2T0X289_9RHOB</name>
<sequence length="217" mass="22625">MSRGGRTKDRDEPQRRCLVTGETGPKQGLIRFVLGPDGAPVPDVLGKLPGRGFYVAADRGALGRAVAKRMFSKGAKAPVPVPPEWAEGGLADLVEGQLLRRVQDGIAMARKAGLAVSGYEKVRGWLESGEGRVLVQARDGSARGKSKLNTPPGGRFIGCLTGDELGLSFGRPHVIHAALAAGGLTTRVVEDAGKLSGLRGTGGGDPAARKEVKPYGR</sequence>
<keyword evidence="4" id="KW-1185">Reference proteome</keyword>
<dbReference type="InterPro" id="IPR035931">
    <property type="entry name" value="YlxR-like_sf"/>
</dbReference>
<dbReference type="OrthoDB" id="9799836at2"/>